<dbReference type="Proteomes" id="UP001154322">
    <property type="component" value="Unassembled WGS sequence"/>
</dbReference>
<name>A0ABN8TYY3_9BACL</name>
<gene>
    <name evidence="1" type="ORF">WJ0W_000729</name>
</gene>
<sequence length="74" mass="8308">MTAAAVMQLVEQGKIESHRDVQHYLGDIRMKNEFDIVDPPVGDSILYDLAAEVMLEDYVKKWMPTVTRTPGGSV</sequence>
<accession>A0ABN8TYY3</accession>
<dbReference type="InterPro" id="IPR012338">
    <property type="entry name" value="Beta-lactam/transpept-like"/>
</dbReference>
<protein>
    <submittedName>
        <fullName evidence="1">Uncharacterized protein</fullName>
    </submittedName>
</protein>
<dbReference type="Gene3D" id="3.40.710.10">
    <property type="entry name" value="DD-peptidase/beta-lactamase superfamily"/>
    <property type="match status" value="1"/>
</dbReference>
<evidence type="ECO:0000313" key="2">
    <source>
        <dbReference type="Proteomes" id="UP001154322"/>
    </source>
</evidence>
<reference evidence="1" key="1">
    <citation type="submission" date="2022-06" db="EMBL/GenBank/DDBJ databases">
        <authorList>
            <person name="Dietemann V."/>
            <person name="Ory F."/>
            <person name="Dainat B."/>
            <person name="Oberhansli S."/>
        </authorList>
    </citation>
    <scope>NUCLEOTIDE SEQUENCE</scope>
    <source>
        <strain evidence="1">Ena-SAMPLE-TAB-26-04-2022-14:26:32:270-5432</strain>
    </source>
</reference>
<dbReference type="SUPFAM" id="SSF56601">
    <property type="entry name" value="beta-lactamase/transpeptidase-like"/>
    <property type="match status" value="1"/>
</dbReference>
<proteinExistence type="predicted"/>
<keyword evidence="2" id="KW-1185">Reference proteome</keyword>
<dbReference type="EMBL" id="CALYLO010000001">
    <property type="protein sequence ID" value="CAH8243489.1"/>
    <property type="molecule type" value="Genomic_DNA"/>
</dbReference>
<evidence type="ECO:0000313" key="1">
    <source>
        <dbReference type="EMBL" id="CAH8243489.1"/>
    </source>
</evidence>
<comment type="caution">
    <text evidence="1">The sequence shown here is derived from an EMBL/GenBank/DDBJ whole genome shotgun (WGS) entry which is preliminary data.</text>
</comment>
<organism evidence="1 2">
    <name type="scientific">Paenibacillus melissococcoides</name>
    <dbReference type="NCBI Taxonomy" id="2912268"/>
    <lineage>
        <taxon>Bacteria</taxon>
        <taxon>Bacillati</taxon>
        <taxon>Bacillota</taxon>
        <taxon>Bacilli</taxon>
        <taxon>Bacillales</taxon>
        <taxon>Paenibacillaceae</taxon>
        <taxon>Paenibacillus</taxon>
    </lineage>
</organism>